<name>A0ABN3LWY6_9ACTN</name>
<protein>
    <submittedName>
        <fullName evidence="2">Uncharacterized protein</fullName>
    </submittedName>
</protein>
<dbReference type="Proteomes" id="UP001501358">
    <property type="component" value="Unassembled WGS sequence"/>
</dbReference>
<sequence length="117" mass="12827">MAGQPLGASGAEQSQFHTSDRLASRRPGLAGAHYAADVRQTNGCSRETDMAWTWRFEKADGTEVAPAVRPEEFTTQGDAESWIGEVWKELLEGGVDQVHLYDGDTKVYGPMSMHAEQ</sequence>
<comment type="caution">
    <text evidence="2">The sequence shown here is derived from an EMBL/GenBank/DDBJ whole genome shotgun (WGS) entry which is preliminary data.</text>
</comment>
<accession>A0ABN3LWY6</accession>
<proteinExistence type="predicted"/>
<evidence type="ECO:0000313" key="3">
    <source>
        <dbReference type="Proteomes" id="UP001501358"/>
    </source>
</evidence>
<organism evidence="2 3">
    <name type="scientific">Streptomyces thermolineatus</name>
    <dbReference type="NCBI Taxonomy" id="44033"/>
    <lineage>
        <taxon>Bacteria</taxon>
        <taxon>Bacillati</taxon>
        <taxon>Actinomycetota</taxon>
        <taxon>Actinomycetes</taxon>
        <taxon>Kitasatosporales</taxon>
        <taxon>Streptomycetaceae</taxon>
        <taxon>Streptomyces</taxon>
    </lineage>
</organism>
<reference evidence="2 3" key="1">
    <citation type="journal article" date="2019" name="Int. J. Syst. Evol. Microbiol.">
        <title>The Global Catalogue of Microorganisms (GCM) 10K type strain sequencing project: providing services to taxonomists for standard genome sequencing and annotation.</title>
        <authorList>
            <consortium name="The Broad Institute Genomics Platform"/>
            <consortium name="The Broad Institute Genome Sequencing Center for Infectious Disease"/>
            <person name="Wu L."/>
            <person name="Ma J."/>
        </authorList>
    </citation>
    <scope>NUCLEOTIDE SEQUENCE [LARGE SCALE GENOMIC DNA]</scope>
    <source>
        <strain evidence="2 3">JCM 6307</strain>
    </source>
</reference>
<gene>
    <name evidence="2" type="ORF">GCM10010406_28320</name>
</gene>
<keyword evidence="3" id="KW-1185">Reference proteome</keyword>
<evidence type="ECO:0000256" key="1">
    <source>
        <dbReference type="SAM" id="MobiDB-lite"/>
    </source>
</evidence>
<feature type="region of interest" description="Disordered" evidence="1">
    <location>
        <begin position="1"/>
        <end position="23"/>
    </location>
</feature>
<evidence type="ECO:0000313" key="2">
    <source>
        <dbReference type="EMBL" id="GAA2490540.1"/>
    </source>
</evidence>
<dbReference type="EMBL" id="BAAATA010000014">
    <property type="protein sequence ID" value="GAA2490540.1"/>
    <property type="molecule type" value="Genomic_DNA"/>
</dbReference>